<gene>
    <name evidence="2" type="ORF">GIB67_023248</name>
</gene>
<proteinExistence type="predicted"/>
<reference evidence="2 3" key="1">
    <citation type="journal article" date="2020" name="IScience">
        <title>Genome Sequencing of the Endangered Kingdonia uniflora (Circaeasteraceae, Ranunculales) Reveals Potential Mechanisms of Evolutionary Specialization.</title>
        <authorList>
            <person name="Sun Y."/>
            <person name="Deng T."/>
            <person name="Zhang A."/>
            <person name="Moore M.J."/>
            <person name="Landis J.B."/>
            <person name="Lin N."/>
            <person name="Zhang H."/>
            <person name="Zhang X."/>
            <person name="Huang J."/>
            <person name="Zhang X."/>
            <person name="Sun H."/>
            <person name="Wang H."/>
        </authorList>
    </citation>
    <scope>NUCLEOTIDE SEQUENCE [LARGE SCALE GENOMIC DNA]</scope>
    <source>
        <strain evidence="2">TB1705</strain>
        <tissue evidence="2">Leaf</tissue>
    </source>
</reference>
<sequence length="206" mass="23525">MGEDKAQQVLDIDDSILESLSVDESMGHENAFSSSTGKPSRTHSNPHLIALGELEFRKAFLILSYCGRSRLEVAITVDMILRMKNMSMIQCESELWSVVGRNYIEQTDRCKNLDWDSERTYIYRCCVDTDGTYIFKGPYLQSQKTHLQRVLGDDNVLDVRFSEGEVSRNSSANSSEASVYHKIAKEGIFVGLRLYRFFGKAINFFF</sequence>
<evidence type="ECO:0000313" key="2">
    <source>
        <dbReference type="EMBL" id="KAF6142766.1"/>
    </source>
</evidence>
<dbReference type="OrthoDB" id="1743384at2759"/>
<dbReference type="GO" id="GO:0030422">
    <property type="term" value="P:siRNA processing"/>
    <property type="evidence" value="ECO:0007669"/>
    <property type="project" value="TreeGrafter"/>
</dbReference>
<name>A0A7J7LJC6_9MAGN</name>
<dbReference type="EMBL" id="JACGCM010002241">
    <property type="protein sequence ID" value="KAF6142766.1"/>
    <property type="molecule type" value="Genomic_DNA"/>
</dbReference>
<feature type="domain" description="RDRP helical" evidence="1">
    <location>
        <begin position="46"/>
        <end position="115"/>
    </location>
</feature>
<dbReference type="GO" id="GO:0031380">
    <property type="term" value="C:nuclear RNA-directed RNA polymerase complex"/>
    <property type="evidence" value="ECO:0007669"/>
    <property type="project" value="TreeGrafter"/>
</dbReference>
<dbReference type="InterPro" id="IPR007855">
    <property type="entry name" value="RDRP"/>
</dbReference>
<dbReference type="Proteomes" id="UP000541444">
    <property type="component" value="Unassembled WGS sequence"/>
</dbReference>
<evidence type="ECO:0000313" key="3">
    <source>
        <dbReference type="Proteomes" id="UP000541444"/>
    </source>
</evidence>
<evidence type="ECO:0000259" key="1">
    <source>
        <dbReference type="Pfam" id="PF26252"/>
    </source>
</evidence>
<dbReference type="PANTHER" id="PTHR23079">
    <property type="entry name" value="RNA-DEPENDENT RNA POLYMERASE"/>
    <property type="match status" value="1"/>
</dbReference>
<accession>A0A7J7LJC6</accession>
<dbReference type="AlphaFoldDB" id="A0A7J7LJC6"/>
<dbReference type="InterPro" id="IPR058751">
    <property type="entry name" value="RDRP_helical"/>
</dbReference>
<protein>
    <recommendedName>
        <fullName evidence="1">RDRP helical domain-containing protein</fullName>
    </recommendedName>
</protein>
<comment type="caution">
    <text evidence="2">The sequence shown here is derived from an EMBL/GenBank/DDBJ whole genome shotgun (WGS) entry which is preliminary data.</text>
</comment>
<dbReference type="GO" id="GO:0003968">
    <property type="term" value="F:RNA-directed RNA polymerase activity"/>
    <property type="evidence" value="ECO:0007669"/>
    <property type="project" value="InterPro"/>
</dbReference>
<dbReference type="PANTHER" id="PTHR23079:SF55">
    <property type="entry name" value="RNA-DIRECTED RNA POLYMERASE"/>
    <property type="match status" value="1"/>
</dbReference>
<organism evidence="2 3">
    <name type="scientific">Kingdonia uniflora</name>
    <dbReference type="NCBI Taxonomy" id="39325"/>
    <lineage>
        <taxon>Eukaryota</taxon>
        <taxon>Viridiplantae</taxon>
        <taxon>Streptophyta</taxon>
        <taxon>Embryophyta</taxon>
        <taxon>Tracheophyta</taxon>
        <taxon>Spermatophyta</taxon>
        <taxon>Magnoliopsida</taxon>
        <taxon>Ranunculales</taxon>
        <taxon>Circaeasteraceae</taxon>
        <taxon>Kingdonia</taxon>
    </lineage>
</organism>
<dbReference type="Pfam" id="PF26252">
    <property type="entry name" value="RdRP_helical"/>
    <property type="match status" value="1"/>
</dbReference>
<keyword evidence="3" id="KW-1185">Reference proteome</keyword>